<proteinExistence type="predicted"/>
<protein>
    <submittedName>
        <fullName evidence="1">Uncharacterized protein</fullName>
    </submittedName>
</protein>
<dbReference type="STRING" id="983917.RGE_28320"/>
<dbReference type="SUPFAM" id="SSF110849">
    <property type="entry name" value="ParB/Sulfiredoxin"/>
    <property type="match status" value="1"/>
</dbReference>
<dbReference type="RefSeq" id="WP_014429032.1">
    <property type="nucleotide sequence ID" value="NC_017075.1"/>
</dbReference>
<gene>
    <name evidence="1" type="ordered locus">RGE_28320</name>
</gene>
<dbReference type="Proteomes" id="UP000007883">
    <property type="component" value="Chromosome"/>
</dbReference>
<dbReference type="InterPro" id="IPR036086">
    <property type="entry name" value="ParB/Sulfiredoxin_sf"/>
</dbReference>
<dbReference type="AlphaFoldDB" id="I0HT34"/>
<dbReference type="eggNOG" id="COG1475">
    <property type="taxonomic scope" value="Bacteria"/>
</dbReference>
<dbReference type="PATRIC" id="fig|983917.3.peg.2761"/>
<evidence type="ECO:0000313" key="2">
    <source>
        <dbReference type="Proteomes" id="UP000007883"/>
    </source>
</evidence>
<accession>I0HT34</accession>
<dbReference type="HOGENOM" id="CLU_088254_0_0_4"/>
<dbReference type="EMBL" id="AP012320">
    <property type="protein sequence ID" value="BAL96171.1"/>
    <property type="molecule type" value="Genomic_DNA"/>
</dbReference>
<dbReference type="KEGG" id="rge:RGE_28320"/>
<name>I0HT34_RUBGI</name>
<organism evidence="1 2">
    <name type="scientific">Rubrivivax gelatinosus (strain NBRC 100245 / IL144)</name>
    <dbReference type="NCBI Taxonomy" id="983917"/>
    <lineage>
        <taxon>Bacteria</taxon>
        <taxon>Pseudomonadati</taxon>
        <taxon>Pseudomonadota</taxon>
        <taxon>Betaproteobacteria</taxon>
        <taxon>Burkholderiales</taxon>
        <taxon>Sphaerotilaceae</taxon>
        <taxon>Rubrivivax</taxon>
    </lineage>
</organism>
<keyword evidence="2" id="KW-1185">Reference proteome</keyword>
<evidence type="ECO:0000313" key="1">
    <source>
        <dbReference type="EMBL" id="BAL96171.1"/>
    </source>
</evidence>
<sequence>MSKQKNTAAQPSCADAAIEWREEWVPEASIIRHEPLQVRHKLDAGAVKRYRDMTAAGQVPPPIKVGRLPDGSLYLVDGWHRLEAGAVERLSSYEANGDEVRALVADLTMSELRWQAASANLAHGVPLKTREYRGVFRAFIRAGKHKKTGRELMSYREIGAALGIGHTTIRQWMLRDFRELASRMGGQEHGNANAEQPPCEGLSLADEHFIEANKATAGLMQALPQVTPAHRHRIVERLRALVAEAERLGTEEAEPEPF</sequence>
<reference evidence="1 2" key="1">
    <citation type="journal article" date="2012" name="J. Bacteriol.">
        <title>Complete genome sequence of phototrophic betaproteobacterium Rubrivivax gelatinosus IL144.</title>
        <authorList>
            <person name="Nagashima S."/>
            <person name="Kamimura A."/>
            <person name="Shimizu T."/>
            <person name="Nakamura-isaki S."/>
            <person name="Aono E."/>
            <person name="Sakamoto K."/>
            <person name="Ichikawa N."/>
            <person name="Nakazawa H."/>
            <person name="Sekine M."/>
            <person name="Yamazaki S."/>
            <person name="Fujita N."/>
            <person name="Shimada K."/>
            <person name="Hanada S."/>
            <person name="Nagashima K.V.P."/>
        </authorList>
    </citation>
    <scope>NUCLEOTIDE SEQUENCE [LARGE SCALE GENOMIC DNA]</scope>
    <source>
        <strain evidence="2">NBRC 100245 / IL144</strain>
    </source>
</reference>